<dbReference type="InterPro" id="IPR050595">
    <property type="entry name" value="Bact_response_regulator"/>
</dbReference>
<proteinExistence type="predicted"/>
<dbReference type="PROSITE" id="PS50887">
    <property type="entry name" value="GGDEF"/>
    <property type="match status" value="1"/>
</dbReference>
<dbReference type="NCBIfam" id="TIGR00254">
    <property type="entry name" value="GGDEF"/>
    <property type="match status" value="1"/>
</dbReference>
<reference evidence="5" key="1">
    <citation type="submission" date="2018-06" db="EMBL/GenBank/DDBJ databases">
        <authorList>
            <person name="Zhirakovskaya E."/>
        </authorList>
    </citation>
    <scope>NUCLEOTIDE SEQUENCE</scope>
</reference>
<evidence type="ECO:0000256" key="2">
    <source>
        <dbReference type="SAM" id="MobiDB-lite"/>
    </source>
</evidence>
<dbReference type="InterPro" id="IPR029787">
    <property type="entry name" value="Nucleotide_cyclase"/>
</dbReference>
<dbReference type="SMART" id="SM00448">
    <property type="entry name" value="REC"/>
    <property type="match status" value="1"/>
</dbReference>
<feature type="compositionally biased region" description="Basic and acidic residues" evidence="2">
    <location>
        <begin position="127"/>
        <end position="145"/>
    </location>
</feature>
<dbReference type="Pfam" id="PF00072">
    <property type="entry name" value="Response_reg"/>
    <property type="match status" value="1"/>
</dbReference>
<sequence>MTDSETDMATLLVVDDSRLMRVAARKILKNDFNIVEAADGEEAWKTLQEHPDISLVMSDLSMPNLDGLGLLKRIRESDFSELPVIIVTGAEDDDGSKKTALAAGASDFITKPFESIQLLARAKSQARQKDTQEALQKSETEKQQLREVSPVDPLTGLASKHAFFSHLEENLAYATRHQTDISLLLVRIEKYKILYLRRGKQIAETLAREIATILSEGRRREDTVGRVALDTFGILLPSADQVGANHVLAQLQDAIDKTQISVEGEVVPFNIRFGLCKPDIRANICAEDVMSLAEAELTAQVMPVTAKAALRPETPKTLQQTESVEIPAKQEAATPDEIHQALNALANNTEPTATPDALARGILPVLSAWNRSHDQKYDHLVKAIHEALFAAENPQTATAPPPNPPELVD</sequence>
<feature type="region of interest" description="Disordered" evidence="2">
    <location>
        <begin position="127"/>
        <end position="150"/>
    </location>
</feature>
<evidence type="ECO:0000259" key="3">
    <source>
        <dbReference type="PROSITE" id="PS50110"/>
    </source>
</evidence>
<evidence type="ECO:0000256" key="1">
    <source>
        <dbReference type="ARBA" id="ARBA00022553"/>
    </source>
</evidence>
<dbReference type="InterPro" id="IPR011006">
    <property type="entry name" value="CheY-like_superfamily"/>
</dbReference>
<dbReference type="InterPro" id="IPR000160">
    <property type="entry name" value="GGDEF_dom"/>
</dbReference>
<dbReference type="InterPro" id="IPR043128">
    <property type="entry name" value="Rev_trsase/Diguanyl_cyclase"/>
</dbReference>
<dbReference type="Pfam" id="PF00990">
    <property type="entry name" value="GGDEF"/>
    <property type="match status" value="1"/>
</dbReference>
<dbReference type="Gene3D" id="3.40.50.2300">
    <property type="match status" value="1"/>
</dbReference>
<keyword evidence="1" id="KW-0597">Phosphoprotein</keyword>
<organism evidence="5">
    <name type="scientific">hydrothermal vent metagenome</name>
    <dbReference type="NCBI Taxonomy" id="652676"/>
    <lineage>
        <taxon>unclassified sequences</taxon>
        <taxon>metagenomes</taxon>
        <taxon>ecological metagenomes</taxon>
    </lineage>
</organism>
<dbReference type="GO" id="GO:0000160">
    <property type="term" value="P:phosphorelay signal transduction system"/>
    <property type="evidence" value="ECO:0007669"/>
    <property type="project" value="InterPro"/>
</dbReference>
<dbReference type="AlphaFoldDB" id="A0A3B0Y372"/>
<dbReference type="PROSITE" id="PS50110">
    <property type="entry name" value="RESPONSE_REGULATORY"/>
    <property type="match status" value="1"/>
</dbReference>
<evidence type="ECO:0000313" key="5">
    <source>
        <dbReference type="EMBL" id="VAW75145.1"/>
    </source>
</evidence>
<name>A0A3B0Y372_9ZZZZ</name>
<dbReference type="SMART" id="SM00267">
    <property type="entry name" value="GGDEF"/>
    <property type="match status" value="1"/>
</dbReference>
<dbReference type="PANTHER" id="PTHR44591">
    <property type="entry name" value="STRESS RESPONSE REGULATOR PROTEIN 1"/>
    <property type="match status" value="1"/>
</dbReference>
<dbReference type="SUPFAM" id="SSF52172">
    <property type="entry name" value="CheY-like"/>
    <property type="match status" value="1"/>
</dbReference>
<dbReference type="Gene3D" id="3.30.70.270">
    <property type="match status" value="1"/>
</dbReference>
<feature type="domain" description="Response regulatory" evidence="3">
    <location>
        <begin position="10"/>
        <end position="126"/>
    </location>
</feature>
<accession>A0A3B0Y372</accession>
<dbReference type="PANTHER" id="PTHR44591:SF3">
    <property type="entry name" value="RESPONSE REGULATORY DOMAIN-CONTAINING PROTEIN"/>
    <property type="match status" value="1"/>
</dbReference>
<dbReference type="EMBL" id="UOFN01000046">
    <property type="protein sequence ID" value="VAW75145.1"/>
    <property type="molecule type" value="Genomic_DNA"/>
</dbReference>
<evidence type="ECO:0000259" key="4">
    <source>
        <dbReference type="PROSITE" id="PS50887"/>
    </source>
</evidence>
<protein>
    <submittedName>
        <fullName evidence="5">Uncharacterized protein</fullName>
    </submittedName>
</protein>
<feature type="domain" description="GGDEF" evidence="4">
    <location>
        <begin position="179"/>
        <end position="313"/>
    </location>
</feature>
<dbReference type="SUPFAM" id="SSF55073">
    <property type="entry name" value="Nucleotide cyclase"/>
    <property type="match status" value="1"/>
</dbReference>
<dbReference type="InterPro" id="IPR001789">
    <property type="entry name" value="Sig_transdc_resp-reg_receiver"/>
</dbReference>
<gene>
    <name evidence="5" type="ORF">MNBD_GAMMA15-1935</name>
</gene>